<dbReference type="GO" id="GO:0046856">
    <property type="term" value="P:phosphatidylinositol dephosphorylation"/>
    <property type="evidence" value="ECO:0007669"/>
    <property type="project" value="InterPro"/>
</dbReference>
<dbReference type="InterPro" id="IPR000300">
    <property type="entry name" value="IPPc"/>
</dbReference>
<evidence type="ECO:0000259" key="4">
    <source>
        <dbReference type="Pfam" id="PF24147"/>
    </source>
</evidence>
<keyword evidence="1" id="KW-0597">Phosphoprotein</keyword>
<evidence type="ECO:0000259" key="3">
    <source>
        <dbReference type="Pfam" id="PF22669"/>
    </source>
</evidence>
<dbReference type="GO" id="GO:0045659">
    <property type="term" value="P:negative regulation of neutrophil differentiation"/>
    <property type="evidence" value="ECO:0007669"/>
    <property type="project" value="TreeGrafter"/>
</dbReference>
<keyword evidence="2" id="KW-0727">SH2 domain</keyword>
<dbReference type="InterPro" id="IPR036691">
    <property type="entry name" value="Endo/exonu/phosph_ase_sf"/>
</dbReference>
<evidence type="ECO:0000256" key="2">
    <source>
        <dbReference type="ARBA" id="ARBA00022999"/>
    </source>
</evidence>
<dbReference type="Proteomes" id="UP000193380">
    <property type="component" value="Unassembled WGS sequence"/>
</dbReference>
<dbReference type="STRING" id="8022.A0A060YPZ9"/>
<dbReference type="GO" id="GO:0045779">
    <property type="term" value="P:negative regulation of bone resorption"/>
    <property type="evidence" value="ECO:0007669"/>
    <property type="project" value="TreeGrafter"/>
</dbReference>
<gene>
    <name evidence="5" type="ORF">GSONMT00059820001</name>
</gene>
<dbReference type="Gene3D" id="3.60.10.10">
    <property type="entry name" value="Endonuclease/exonuclease/phosphatase"/>
    <property type="match status" value="1"/>
</dbReference>
<evidence type="ECO:0000313" key="5">
    <source>
        <dbReference type="EMBL" id="CDQ93933.1"/>
    </source>
</evidence>
<dbReference type="AlphaFoldDB" id="A0A060YPZ9"/>
<dbReference type="Pfam" id="PF24147">
    <property type="entry name" value="C2_SHIP1-2_2nd"/>
    <property type="match status" value="1"/>
</dbReference>
<dbReference type="GO" id="GO:0050776">
    <property type="term" value="P:regulation of immune response"/>
    <property type="evidence" value="ECO:0007669"/>
    <property type="project" value="TreeGrafter"/>
</dbReference>
<dbReference type="SUPFAM" id="SSF56219">
    <property type="entry name" value="DNase I-like"/>
    <property type="match status" value="1"/>
</dbReference>
<dbReference type="GO" id="GO:0005829">
    <property type="term" value="C:cytosol"/>
    <property type="evidence" value="ECO:0007669"/>
    <property type="project" value="TreeGrafter"/>
</dbReference>
<dbReference type="InterPro" id="IPR057509">
    <property type="entry name" value="C2_SHIP1-2_2nd"/>
</dbReference>
<name>A0A060YPZ9_ONCMY</name>
<dbReference type="EMBL" id="FR916370">
    <property type="protein sequence ID" value="CDQ93933.1"/>
    <property type="molecule type" value="Genomic_DNA"/>
</dbReference>
<dbReference type="PaxDb" id="8022-A0A060YPZ9"/>
<dbReference type="GO" id="GO:0045579">
    <property type="term" value="P:positive regulation of B cell differentiation"/>
    <property type="evidence" value="ECO:0007669"/>
    <property type="project" value="TreeGrafter"/>
</dbReference>
<protein>
    <recommendedName>
        <fullName evidence="7">Inositol polyphosphate-related phosphatase domain-containing protein</fullName>
    </recommendedName>
</protein>
<feature type="domain" description="Phosphatidylinositol 3,4,5-trisphosphate 5-phosphatase 1/2-like second C2" evidence="4">
    <location>
        <begin position="97"/>
        <end position="168"/>
    </location>
</feature>
<dbReference type="PANTHER" id="PTHR46051">
    <property type="entry name" value="SH2 DOMAIN-CONTAINING PROTEIN"/>
    <property type="match status" value="1"/>
</dbReference>
<organism evidence="5 6">
    <name type="scientific">Oncorhynchus mykiss</name>
    <name type="common">Rainbow trout</name>
    <name type="synonym">Salmo gairdneri</name>
    <dbReference type="NCBI Taxonomy" id="8022"/>
    <lineage>
        <taxon>Eukaryota</taxon>
        <taxon>Metazoa</taxon>
        <taxon>Chordata</taxon>
        <taxon>Craniata</taxon>
        <taxon>Vertebrata</taxon>
        <taxon>Euteleostomi</taxon>
        <taxon>Actinopterygii</taxon>
        <taxon>Neopterygii</taxon>
        <taxon>Teleostei</taxon>
        <taxon>Protacanthopterygii</taxon>
        <taxon>Salmoniformes</taxon>
        <taxon>Salmonidae</taxon>
        <taxon>Salmoninae</taxon>
        <taxon>Oncorhynchus</taxon>
    </lineage>
</organism>
<evidence type="ECO:0000256" key="1">
    <source>
        <dbReference type="ARBA" id="ARBA00022553"/>
    </source>
</evidence>
<accession>A0A060YPZ9</accession>
<dbReference type="Pfam" id="PF22669">
    <property type="entry name" value="Exo_endo_phos2"/>
    <property type="match status" value="1"/>
</dbReference>
<proteinExistence type="predicted"/>
<reference evidence="5" key="2">
    <citation type="submission" date="2014-03" db="EMBL/GenBank/DDBJ databases">
        <authorList>
            <person name="Genoscope - CEA"/>
        </authorList>
    </citation>
    <scope>NUCLEOTIDE SEQUENCE</scope>
</reference>
<reference evidence="5" key="1">
    <citation type="journal article" date="2014" name="Nat. Commun.">
        <title>The rainbow trout genome provides novel insights into evolution after whole-genome duplication in vertebrates.</title>
        <authorList>
            <person name="Berthelot C."/>
            <person name="Brunet F."/>
            <person name="Chalopin D."/>
            <person name="Juanchich A."/>
            <person name="Bernard M."/>
            <person name="Noel B."/>
            <person name="Bento P."/>
            <person name="Da Silva C."/>
            <person name="Labadie K."/>
            <person name="Alberti A."/>
            <person name="Aury J.M."/>
            <person name="Louis A."/>
            <person name="Dehais P."/>
            <person name="Bardou P."/>
            <person name="Montfort J."/>
            <person name="Klopp C."/>
            <person name="Cabau C."/>
            <person name="Gaspin C."/>
            <person name="Thorgaard G.H."/>
            <person name="Boussaha M."/>
            <person name="Quillet E."/>
            <person name="Guyomard R."/>
            <person name="Galiana D."/>
            <person name="Bobe J."/>
            <person name="Volff J.N."/>
            <person name="Genet C."/>
            <person name="Wincker P."/>
            <person name="Jaillon O."/>
            <person name="Roest Crollius H."/>
            <person name="Guiguen Y."/>
        </authorList>
    </citation>
    <scope>NUCLEOTIDE SEQUENCE [LARGE SCALE GENOMIC DNA]</scope>
</reference>
<evidence type="ECO:0008006" key="7">
    <source>
        <dbReference type="Google" id="ProtNLM"/>
    </source>
</evidence>
<feature type="domain" description="Inositol polyphosphate-related phosphatase" evidence="3">
    <location>
        <begin position="14"/>
        <end position="59"/>
    </location>
</feature>
<dbReference type="PANTHER" id="PTHR46051:SF3">
    <property type="entry name" value="PHOSPHATIDYLINOSITOL 3,4,5-TRISPHOSPHATE 5-PHOSPHATASE 1"/>
    <property type="match status" value="1"/>
</dbReference>
<evidence type="ECO:0000313" key="6">
    <source>
        <dbReference type="Proteomes" id="UP000193380"/>
    </source>
</evidence>
<dbReference type="GO" id="GO:0016791">
    <property type="term" value="F:phosphatase activity"/>
    <property type="evidence" value="ECO:0007669"/>
    <property type="project" value="InterPro"/>
</dbReference>
<dbReference type="GO" id="GO:0009968">
    <property type="term" value="P:negative regulation of signal transduction"/>
    <property type="evidence" value="ECO:0007669"/>
    <property type="project" value="TreeGrafter"/>
</dbReference>
<sequence>MTEFLKVHYLHFSPSQTKYNLPSWCDRVLRKSYPLVHVFCQSYGCTNDIMTSDHSPVFSTFEVGVASQFVSKHDPSRVSQGGIKFMNCVATLMTKSKTKFFLEYHSSCLEKFVKSSEGENQDHSDGSIKVRFGNQVELVPIISDPEYLLDQHILLCVKSTDCDESYGEKEGQLWSVWRDSF</sequence>